<keyword evidence="1" id="KW-0472">Membrane</keyword>
<dbReference type="SUPFAM" id="SSF69593">
    <property type="entry name" value="Glycerol-3-phosphate (1)-acyltransferase"/>
    <property type="match status" value="1"/>
</dbReference>
<feature type="transmembrane region" description="Helical" evidence="1">
    <location>
        <begin position="12"/>
        <end position="31"/>
    </location>
</feature>
<reference evidence="4" key="1">
    <citation type="submission" date="2025-08" db="UniProtKB">
        <authorList>
            <consortium name="RefSeq"/>
        </authorList>
    </citation>
    <scope>IDENTIFICATION</scope>
</reference>
<accession>A0A6J0VDA1</accession>
<keyword evidence="3" id="KW-1185">Reference proteome</keyword>
<evidence type="ECO:0000259" key="2">
    <source>
        <dbReference type="SMART" id="SM00563"/>
    </source>
</evidence>
<dbReference type="GeneID" id="110089708"/>
<keyword evidence="1" id="KW-0812">Transmembrane</keyword>
<gene>
    <name evidence="4" type="primary">LOC110089708</name>
</gene>
<feature type="domain" description="Phospholipid/glycerol acyltransferase" evidence="2">
    <location>
        <begin position="9"/>
        <end position="124"/>
    </location>
</feature>
<dbReference type="InParanoid" id="A0A6J0VDA1"/>
<sequence>MEHLPDGPAIIVFYHGISVGDYILLFCKLYVQKGRICITVVDKKLSSIPGLKPIFDVAGCIRGGKAECLEMLKKGHLLGISPGGAREAVFSDQHYRLLWGKRTGFAQVALEAKVPIIPMFTQNIQEVFRGFGKIRLMRWLYEKNRWIVIPICGCFPVKLRTYLGEPIPYDPNITAVELAEKTKIAIENLRDRYQKIPGNILRALSERFDKQPKDD</sequence>
<protein>
    <submittedName>
        <fullName evidence="4">DGAT1/2-independent enzyme synthesizing storage lipids-like</fullName>
    </submittedName>
</protein>
<dbReference type="PANTHER" id="PTHR22753">
    <property type="entry name" value="TRANSMEMBRANE PROTEIN 68"/>
    <property type="match status" value="1"/>
</dbReference>
<evidence type="ECO:0000256" key="1">
    <source>
        <dbReference type="SAM" id="Phobius"/>
    </source>
</evidence>
<dbReference type="GO" id="GO:0016746">
    <property type="term" value="F:acyltransferase activity"/>
    <property type="evidence" value="ECO:0007669"/>
    <property type="project" value="InterPro"/>
</dbReference>
<dbReference type="OrthoDB" id="44277at2759"/>
<dbReference type="CDD" id="cd07987">
    <property type="entry name" value="LPLAT_MGAT-like"/>
    <property type="match status" value="1"/>
</dbReference>
<dbReference type="AlphaFoldDB" id="A0A6J0VDA1"/>
<dbReference type="InterPro" id="IPR002123">
    <property type="entry name" value="Plipid/glycerol_acylTrfase"/>
</dbReference>
<evidence type="ECO:0000313" key="3">
    <source>
        <dbReference type="Proteomes" id="UP001652642"/>
    </source>
</evidence>
<dbReference type="SMART" id="SM00563">
    <property type="entry name" value="PlsC"/>
    <property type="match status" value="1"/>
</dbReference>
<organism evidence="3 4">
    <name type="scientific">Pogona vitticeps</name>
    <name type="common">central bearded dragon</name>
    <dbReference type="NCBI Taxonomy" id="103695"/>
    <lineage>
        <taxon>Eukaryota</taxon>
        <taxon>Metazoa</taxon>
        <taxon>Chordata</taxon>
        <taxon>Craniata</taxon>
        <taxon>Vertebrata</taxon>
        <taxon>Euteleostomi</taxon>
        <taxon>Lepidosauria</taxon>
        <taxon>Squamata</taxon>
        <taxon>Bifurcata</taxon>
        <taxon>Unidentata</taxon>
        <taxon>Episquamata</taxon>
        <taxon>Toxicofera</taxon>
        <taxon>Iguania</taxon>
        <taxon>Acrodonta</taxon>
        <taxon>Agamidae</taxon>
        <taxon>Amphibolurinae</taxon>
        <taxon>Pogona</taxon>
    </lineage>
</organism>
<evidence type="ECO:0000313" key="4">
    <source>
        <dbReference type="RefSeq" id="XP_020668634.2"/>
    </source>
</evidence>
<dbReference type="RefSeq" id="XP_020668634.2">
    <property type="nucleotide sequence ID" value="XM_020812975.2"/>
</dbReference>
<dbReference type="Pfam" id="PF01553">
    <property type="entry name" value="Acyltransferase"/>
    <property type="match status" value="1"/>
</dbReference>
<keyword evidence="1" id="KW-1133">Transmembrane helix</keyword>
<dbReference type="KEGG" id="pvt:110089708"/>
<dbReference type="PANTHER" id="PTHR22753:SF23">
    <property type="entry name" value="TRANSMEMBRANE PROTEIN 68"/>
    <property type="match status" value="1"/>
</dbReference>
<dbReference type="GO" id="GO:0016020">
    <property type="term" value="C:membrane"/>
    <property type="evidence" value="ECO:0007669"/>
    <property type="project" value="TreeGrafter"/>
</dbReference>
<dbReference type="Proteomes" id="UP001652642">
    <property type="component" value="Chromosome 4"/>
</dbReference>
<name>A0A6J0VDA1_9SAUR</name>
<proteinExistence type="predicted"/>